<dbReference type="STRING" id="454136.NIES2119_01640"/>
<evidence type="ECO:0000259" key="5">
    <source>
        <dbReference type="Pfam" id="PF13847"/>
    </source>
</evidence>
<dbReference type="PANTHER" id="PTHR13610:SF11">
    <property type="entry name" value="METHYLTRANSFERASE DOMAIN-CONTAINING PROTEIN"/>
    <property type="match status" value="1"/>
</dbReference>
<organism evidence="6 7">
    <name type="scientific">[Phormidium ambiguum] IAM M-71</name>
    <dbReference type="NCBI Taxonomy" id="454136"/>
    <lineage>
        <taxon>Bacteria</taxon>
        <taxon>Bacillati</taxon>
        <taxon>Cyanobacteriota</taxon>
        <taxon>Cyanophyceae</taxon>
        <taxon>Oscillatoriophycideae</taxon>
        <taxon>Aerosakkonematales</taxon>
        <taxon>Aerosakkonemataceae</taxon>
        <taxon>Floridanema</taxon>
    </lineage>
</organism>
<dbReference type="PANTHER" id="PTHR13610">
    <property type="entry name" value="METHYLTRANSFERASE DOMAIN-CONTAINING PROTEIN"/>
    <property type="match status" value="1"/>
</dbReference>
<dbReference type="Pfam" id="PF13847">
    <property type="entry name" value="Methyltransf_31"/>
    <property type="match status" value="1"/>
</dbReference>
<dbReference type="Gene3D" id="3.40.50.150">
    <property type="entry name" value="Vaccinia Virus protein VP39"/>
    <property type="match status" value="1"/>
</dbReference>
<dbReference type="Proteomes" id="UP000185860">
    <property type="component" value="Unassembled WGS sequence"/>
</dbReference>
<keyword evidence="3" id="KW-0949">S-adenosyl-L-methionine</keyword>
<dbReference type="InterPro" id="IPR026170">
    <property type="entry name" value="FAM173A/B"/>
</dbReference>
<keyword evidence="4" id="KW-0732">Signal</keyword>
<sequence length="228" mass="25037">MQLQSIKFLLIASLSVSGLLFAGCTQTTQKNDQANAEVAQQTPNINLELTTPKKDVPFVPTPEVVVAEMLKQAKVNQKDVLYDLGSGDGRIVITAAQKFGTRGVGIDIDPALVKKSQENAQKAGVADKVKFLQQDLFQTDLSEATVVTLYLLPDVNLKLRPKLLSELKPGTRVVSHNYDMGDWKPENVVRIKGPRYEHTVYSWVVPKEIPENLRPTTGSTPSAVPTTK</sequence>
<accession>A0A1U7IU99</accession>
<dbReference type="GO" id="GO:0016279">
    <property type="term" value="F:protein-lysine N-methyltransferase activity"/>
    <property type="evidence" value="ECO:0007669"/>
    <property type="project" value="InterPro"/>
</dbReference>
<name>A0A1U7IU99_9CYAN</name>
<keyword evidence="2 6" id="KW-0808">Transferase</keyword>
<dbReference type="OrthoDB" id="281208at2"/>
<feature type="domain" description="Methyltransferase" evidence="5">
    <location>
        <begin position="81"/>
        <end position="181"/>
    </location>
</feature>
<evidence type="ECO:0000256" key="3">
    <source>
        <dbReference type="ARBA" id="ARBA00022691"/>
    </source>
</evidence>
<proteinExistence type="predicted"/>
<dbReference type="PROSITE" id="PS51257">
    <property type="entry name" value="PROKAR_LIPOPROTEIN"/>
    <property type="match status" value="1"/>
</dbReference>
<dbReference type="CDD" id="cd02440">
    <property type="entry name" value="AdoMet_MTases"/>
    <property type="match status" value="1"/>
</dbReference>
<dbReference type="GO" id="GO:0032259">
    <property type="term" value="P:methylation"/>
    <property type="evidence" value="ECO:0007669"/>
    <property type="project" value="UniProtKB-KW"/>
</dbReference>
<dbReference type="InterPro" id="IPR025714">
    <property type="entry name" value="Methyltranfer_dom"/>
</dbReference>
<dbReference type="InterPro" id="IPR029063">
    <property type="entry name" value="SAM-dependent_MTases_sf"/>
</dbReference>
<keyword evidence="1 6" id="KW-0489">Methyltransferase</keyword>
<reference evidence="6 7" key="1">
    <citation type="submission" date="2016-11" db="EMBL/GenBank/DDBJ databases">
        <title>Draft Genome Sequences of Nine Cyanobacterial Strains from Diverse Habitats.</title>
        <authorList>
            <person name="Zhu T."/>
            <person name="Hou S."/>
            <person name="Lu X."/>
            <person name="Hess W.R."/>
        </authorList>
    </citation>
    <scope>NUCLEOTIDE SEQUENCE [LARGE SCALE GENOMIC DNA]</scope>
    <source>
        <strain evidence="6 7">IAM M-71</strain>
    </source>
</reference>
<feature type="chain" id="PRO_5012527372" evidence="4">
    <location>
        <begin position="23"/>
        <end position="228"/>
    </location>
</feature>
<feature type="signal peptide" evidence="4">
    <location>
        <begin position="1"/>
        <end position="22"/>
    </location>
</feature>
<evidence type="ECO:0000256" key="1">
    <source>
        <dbReference type="ARBA" id="ARBA00022603"/>
    </source>
</evidence>
<dbReference type="AlphaFoldDB" id="A0A1U7IU99"/>
<gene>
    <name evidence="6" type="ORF">NIES2119_01640</name>
</gene>
<dbReference type="SUPFAM" id="SSF53335">
    <property type="entry name" value="S-adenosyl-L-methionine-dependent methyltransferases"/>
    <property type="match status" value="1"/>
</dbReference>
<evidence type="ECO:0000256" key="4">
    <source>
        <dbReference type="SAM" id="SignalP"/>
    </source>
</evidence>
<comment type="caution">
    <text evidence="6">The sequence shown here is derived from an EMBL/GenBank/DDBJ whole genome shotgun (WGS) entry which is preliminary data.</text>
</comment>
<dbReference type="RefSeq" id="WP_073591705.1">
    <property type="nucleotide sequence ID" value="NZ_MRCE01000001.1"/>
</dbReference>
<evidence type="ECO:0000256" key="2">
    <source>
        <dbReference type="ARBA" id="ARBA00022679"/>
    </source>
</evidence>
<dbReference type="EMBL" id="MRCE01000001">
    <property type="protein sequence ID" value="OKH41031.1"/>
    <property type="molecule type" value="Genomic_DNA"/>
</dbReference>
<evidence type="ECO:0000313" key="7">
    <source>
        <dbReference type="Proteomes" id="UP000185860"/>
    </source>
</evidence>
<protein>
    <submittedName>
        <fullName evidence="6">SAM-dependent methyltransferase</fullName>
    </submittedName>
</protein>
<evidence type="ECO:0000313" key="6">
    <source>
        <dbReference type="EMBL" id="OKH41031.1"/>
    </source>
</evidence>